<protein>
    <submittedName>
        <fullName evidence="1">Uncharacterized protein</fullName>
    </submittedName>
</protein>
<organism evidence="1 2">
    <name type="scientific">Dictyocaulus viviparus</name>
    <name type="common">Bovine lungworm</name>
    <dbReference type="NCBI Taxonomy" id="29172"/>
    <lineage>
        <taxon>Eukaryota</taxon>
        <taxon>Metazoa</taxon>
        <taxon>Ecdysozoa</taxon>
        <taxon>Nematoda</taxon>
        <taxon>Chromadorea</taxon>
        <taxon>Rhabditida</taxon>
        <taxon>Rhabditina</taxon>
        <taxon>Rhabditomorpha</taxon>
        <taxon>Strongyloidea</taxon>
        <taxon>Metastrongylidae</taxon>
        <taxon>Dictyocaulus</taxon>
    </lineage>
</organism>
<accession>A0A0D8Y5K4</accession>
<dbReference type="InterPro" id="IPR011009">
    <property type="entry name" value="Kinase-like_dom_sf"/>
</dbReference>
<dbReference type="GO" id="GO:0005576">
    <property type="term" value="C:extracellular region"/>
    <property type="evidence" value="ECO:0007669"/>
    <property type="project" value="TreeGrafter"/>
</dbReference>
<reference evidence="1 2" key="1">
    <citation type="submission" date="2013-11" db="EMBL/GenBank/DDBJ databases">
        <title>Draft genome of the bovine lungworm Dictyocaulus viviparus.</title>
        <authorList>
            <person name="Mitreva M."/>
        </authorList>
    </citation>
    <scope>NUCLEOTIDE SEQUENCE [LARGE SCALE GENOMIC DNA]</scope>
    <source>
        <strain evidence="1 2">HannoverDv2000</strain>
    </source>
</reference>
<dbReference type="OrthoDB" id="4062651at2759"/>
<dbReference type="AlphaFoldDB" id="A0A0D8Y5K4"/>
<gene>
    <name evidence="1" type="ORF">DICVIV_01618</name>
</gene>
<dbReference type="EMBL" id="KN716169">
    <property type="protein sequence ID" value="KJH52153.1"/>
    <property type="molecule type" value="Genomic_DNA"/>
</dbReference>
<dbReference type="GO" id="GO:0004715">
    <property type="term" value="F:non-membrane spanning protein tyrosine kinase activity"/>
    <property type="evidence" value="ECO:0007669"/>
    <property type="project" value="InterPro"/>
</dbReference>
<evidence type="ECO:0000313" key="1">
    <source>
        <dbReference type="EMBL" id="KJH52153.1"/>
    </source>
</evidence>
<dbReference type="PANTHER" id="PTHR46448:SF4">
    <property type="entry name" value="EXTRACELLULAR TYROSINE-PROTEIN KINASE PKDCC-LIKE"/>
    <property type="match status" value="1"/>
</dbReference>
<dbReference type="InterPro" id="IPR042983">
    <property type="entry name" value="PKDCC"/>
</dbReference>
<dbReference type="GO" id="GO:0001501">
    <property type="term" value="P:skeletal system development"/>
    <property type="evidence" value="ECO:0007669"/>
    <property type="project" value="TreeGrafter"/>
</dbReference>
<name>A0A0D8Y5K4_DICVI</name>
<sequence>MNCFYSNFGKYDWNLRCRMGLLKGFVKEIKVLLALRDTPTVINIISYCIPKNPLENIGYVSIITERGDPLDIFSLIQLTSHQRHQLFLVMLSFFTENPNLSLHDFRRQQIVLVNGQPKIVDFDDVHFNNGLSNTTECNHSSIFIKLQSEMLMNNATDNI</sequence>
<dbReference type="Proteomes" id="UP000053766">
    <property type="component" value="Unassembled WGS sequence"/>
</dbReference>
<proteinExistence type="predicted"/>
<reference evidence="2" key="2">
    <citation type="journal article" date="2016" name="Sci. Rep.">
        <title>Dictyocaulus viviparus genome, variome and transcriptome elucidate lungworm biology and support future intervention.</title>
        <authorList>
            <person name="McNulty S.N."/>
            <person name="Strube C."/>
            <person name="Rosa B.A."/>
            <person name="Martin J.C."/>
            <person name="Tyagi R."/>
            <person name="Choi Y.J."/>
            <person name="Wang Q."/>
            <person name="Hallsworth Pepin K."/>
            <person name="Zhang X."/>
            <person name="Ozersky P."/>
            <person name="Wilson R.K."/>
            <person name="Sternberg P.W."/>
            <person name="Gasser R.B."/>
            <person name="Mitreva M."/>
        </authorList>
    </citation>
    <scope>NUCLEOTIDE SEQUENCE [LARGE SCALE GENOMIC DNA]</scope>
    <source>
        <strain evidence="2">HannoverDv2000</strain>
    </source>
</reference>
<dbReference type="PANTHER" id="PTHR46448">
    <property type="entry name" value="PROTEIN KINASE DOMAIN-CONTAINING PROTEIN"/>
    <property type="match status" value="1"/>
</dbReference>
<keyword evidence="2" id="KW-1185">Reference proteome</keyword>
<dbReference type="SUPFAM" id="SSF56112">
    <property type="entry name" value="Protein kinase-like (PK-like)"/>
    <property type="match status" value="1"/>
</dbReference>
<dbReference type="STRING" id="29172.A0A0D8Y5K4"/>
<evidence type="ECO:0000313" key="2">
    <source>
        <dbReference type="Proteomes" id="UP000053766"/>
    </source>
</evidence>